<proteinExistence type="predicted"/>
<sequence length="89" mass="9847">MQKLLCVLLAITLCGCGTYLNLQAENSHKALGFEGMPYGGVLYDFSFMVIAYPFGILLIVDVPFTLVGDTLTLPYILYTKPYCTVPKED</sequence>
<dbReference type="Proteomes" id="UP000326354">
    <property type="component" value="Chromosome"/>
</dbReference>
<evidence type="ECO:0008006" key="4">
    <source>
        <dbReference type="Google" id="ProtNLM"/>
    </source>
</evidence>
<reference evidence="2 3" key="1">
    <citation type="submission" date="2019-08" db="EMBL/GenBank/DDBJ databases">
        <title>Complete genome sequence of Candidatus Uab amorphum.</title>
        <authorList>
            <person name="Shiratori T."/>
            <person name="Suzuki S."/>
            <person name="Kakizawa Y."/>
            <person name="Ishida K."/>
        </authorList>
    </citation>
    <scope>NUCLEOTIDE SEQUENCE [LARGE SCALE GENOMIC DNA]</scope>
    <source>
        <strain evidence="2 3">SRT547</strain>
    </source>
</reference>
<evidence type="ECO:0000256" key="1">
    <source>
        <dbReference type="SAM" id="Phobius"/>
    </source>
</evidence>
<dbReference type="AlphaFoldDB" id="A0A5S9F3X0"/>
<name>A0A5S9F3X0_UABAM</name>
<organism evidence="2 3">
    <name type="scientific">Uabimicrobium amorphum</name>
    <dbReference type="NCBI Taxonomy" id="2596890"/>
    <lineage>
        <taxon>Bacteria</taxon>
        <taxon>Pseudomonadati</taxon>
        <taxon>Planctomycetota</taxon>
        <taxon>Candidatus Uabimicrobiia</taxon>
        <taxon>Candidatus Uabimicrobiales</taxon>
        <taxon>Candidatus Uabimicrobiaceae</taxon>
        <taxon>Candidatus Uabimicrobium</taxon>
    </lineage>
</organism>
<dbReference type="RefSeq" id="WP_151969065.1">
    <property type="nucleotide sequence ID" value="NZ_AP019860.1"/>
</dbReference>
<dbReference type="PROSITE" id="PS51257">
    <property type="entry name" value="PROKAR_LIPOPROTEIN"/>
    <property type="match status" value="1"/>
</dbReference>
<keyword evidence="1" id="KW-1133">Transmembrane helix</keyword>
<keyword evidence="1" id="KW-0472">Membrane</keyword>
<evidence type="ECO:0000313" key="2">
    <source>
        <dbReference type="EMBL" id="BBM84938.1"/>
    </source>
</evidence>
<gene>
    <name evidence="2" type="ORF">UABAM_03299</name>
</gene>
<dbReference type="EMBL" id="AP019860">
    <property type="protein sequence ID" value="BBM84938.1"/>
    <property type="molecule type" value="Genomic_DNA"/>
</dbReference>
<keyword evidence="1" id="KW-0812">Transmembrane</keyword>
<dbReference type="KEGG" id="uam:UABAM_03299"/>
<protein>
    <recommendedName>
        <fullName evidence="4">YceK/YidQ family lipoprotein</fullName>
    </recommendedName>
</protein>
<accession>A0A5S9F3X0</accession>
<evidence type="ECO:0000313" key="3">
    <source>
        <dbReference type="Proteomes" id="UP000326354"/>
    </source>
</evidence>
<keyword evidence="3" id="KW-1185">Reference proteome</keyword>
<feature type="transmembrane region" description="Helical" evidence="1">
    <location>
        <begin position="40"/>
        <end position="60"/>
    </location>
</feature>
<dbReference type="OrthoDB" id="5679649at2"/>